<organism evidence="1 2">
    <name type="scientific">Endozoicomonas euniceicola</name>
    <dbReference type="NCBI Taxonomy" id="1234143"/>
    <lineage>
        <taxon>Bacteria</taxon>
        <taxon>Pseudomonadati</taxon>
        <taxon>Pseudomonadota</taxon>
        <taxon>Gammaproteobacteria</taxon>
        <taxon>Oceanospirillales</taxon>
        <taxon>Endozoicomonadaceae</taxon>
        <taxon>Endozoicomonas</taxon>
    </lineage>
</organism>
<protein>
    <submittedName>
        <fullName evidence="1">Uncharacterized protein</fullName>
    </submittedName>
</protein>
<keyword evidence="2" id="KW-1185">Reference proteome</keyword>
<accession>A0ABY6GQM6</accession>
<sequence>MSKKEAGHLRHGLVMKPKKTVEQSLFLKVKMISSEPNHLGRT</sequence>
<evidence type="ECO:0000313" key="2">
    <source>
        <dbReference type="Proteomes" id="UP001163255"/>
    </source>
</evidence>
<name>A0ABY6GQM6_9GAMM</name>
<dbReference type="Proteomes" id="UP001163255">
    <property type="component" value="Chromosome"/>
</dbReference>
<evidence type="ECO:0000313" key="1">
    <source>
        <dbReference type="EMBL" id="UYM14694.1"/>
    </source>
</evidence>
<dbReference type="RefSeq" id="WP_262596321.1">
    <property type="nucleotide sequence ID" value="NZ_CP103300.1"/>
</dbReference>
<proteinExistence type="predicted"/>
<reference evidence="1" key="1">
    <citation type="submission" date="2022-10" db="EMBL/GenBank/DDBJ databases">
        <title>Completed Genome Sequence of two octocoral isolated bacterium, Endozoicomonas euniceicola EF212T and Endozoicomonas gorgoniicola PS125T.</title>
        <authorList>
            <person name="Chiou Y.-J."/>
            <person name="Chen Y.-H."/>
        </authorList>
    </citation>
    <scope>NUCLEOTIDE SEQUENCE</scope>
    <source>
        <strain evidence="1">EF212</strain>
    </source>
</reference>
<gene>
    <name evidence="1" type="ORF">NX720_17610</name>
</gene>
<dbReference type="EMBL" id="CP103300">
    <property type="protein sequence ID" value="UYM14694.1"/>
    <property type="molecule type" value="Genomic_DNA"/>
</dbReference>